<evidence type="ECO:0000256" key="4">
    <source>
        <dbReference type="ARBA" id="ARBA00023139"/>
    </source>
</evidence>
<comment type="subcellular location">
    <subcellularLocation>
        <location evidence="1">Membrane</location>
        <topology evidence="1">Lipid-anchor</topology>
    </subcellularLocation>
</comment>
<keyword evidence="5 6" id="KW-0449">Lipoprotein</keyword>
<proteinExistence type="inferred from homology"/>
<evidence type="ECO:0000256" key="2">
    <source>
        <dbReference type="ARBA" id="ARBA00022729"/>
    </source>
</evidence>
<evidence type="ECO:0000256" key="5">
    <source>
        <dbReference type="ARBA" id="ARBA00023288"/>
    </source>
</evidence>
<feature type="chain" id="PRO_5038734261" description="Lipoprotein" evidence="8">
    <location>
        <begin position="22"/>
        <end position="278"/>
    </location>
</feature>
<dbReference type="AlphaFoldDB" id="A0A926E9M9"/>
<protein>
    <recommendedName>
        <fullName evidence="6">Lipoprotein</fullName>
    </recommendedName>
</protein>
<dbReference type="RefSeq" id="WP_262396848.1">
    <property type="nucleotide sequence ID" value="NZ_JACRTC010000001.1"/>
</dbReference>
<organism evidence="9 10">
    <name type="scientific">Zongyangia hominis</name>
    <dbReference type="NCBI Taxonomy" id="2763677"/>
    <lineage>
        <taxon>Bacteria</taxon>
        <taxon>Bacillati</taxon>
        <taxon>Bacillota</taxon>
        <taxon>Clostridia</taxon>
        <taxon>Eubacteriales</taxon>
        <taxon>Oscillospiraceae</taxon>
        <taxon>Zongyangia</taxon>
    </lineage>
</organism>
<dbReference type="EMBL" id="JACRTC010000001">
    <property type="protein sequence ID" value="MBC8569758.1"/>
    <property type="molecule type" value="Genomic_DNA"/>
</dbReference>
<dbReference type="Proteomes" id="UP000660861">
    <property type="component" value="Unassembled WGS sequence"/>
</dbReference>
<feature type="signal peptide" evidence="8">
    <location>
        <begin position="1"/>
        <end position="21"/>
    </location>
</feature>
<dbReference type="InterPro" id="IPR004872">
    <property type="entry name" value="Lipoprotein_NlpA"/>
</dbReference>
<evidence type="ECO:0000313" key="10">
    <source>
        <dbReference type="Proteomes" id="UP000660861"/>
    </source>
</evidence>
<evidence type="ECO:0000256" key="8">
    <source>
        <dbReference type="SAM" id="SignalP"/>
    </source>
</evidence>
<dbReference type="Pfam" id="PF03180">
    <property type="entry name" value="Lipoprotein_9"/>
    <property type="match status" value="1"/>
</dbReference>
<evidence type="ECO:0000256" key="3">
    <source>
        <dbReference type="ARBA" id="ARBA00023136"/>
    </source>
</evidence>
<dbReference type="PIRSF" id="PIRSF002854">
    <property type="entry name" value="MetQ"/>
    <property type="match status" value="1"/>
</dbReference>
<keyword evidence="3" id="KW-0472">Membrane</keyword>
<evidence type="ECO:0000256" key="1">
    <source>
        <dbReference type="ARBA" id="ARBA00004635"/>
    </source>
</evidence>
<comment type="caution">
    <text evidence="9">The sequence shown here is derived from an EMBL/GenBank/DDBJ whole genome shotgun (WGS) entry which is preliminary data.</text>
</comment>
<reference evidence="9" key="1">
    <citation type="submission" date="2020-08" db="EMBL/GenBank/DDBJ databases">
        <title>Genome public.</title>
        <authorList>
            <person name="Liu C."/>
            <person name="Sun Q."/>
        </authorList>
    </citation>
    <scope>NUCLEOTIDE SEQUENCE</scope>
    <source>
        <strain evidence="9">NSJ-54</strain>
    </source>
</reference>
<evidence type="ECO:0000313" key="9">
    <source>
        <dbReference type="EMBL" id="MBC8569758.1"/>
    </source>
</evidence>
<name>A0A926E9M9_9FIRM</name>
<dbReference type="PROSITE" id="PS51257">
    <property type="entry name" value="PROKAR_LIPOPROTEIN"/>
    <property type="match status" value="1"/>
</dbReference>
<accession>A0A926E9M9</accession>
<keyword evidence="4" id="KW-0564">Palmitate</keyword>
<comment type="similarity">
    <text evidence="6">Belongs to the nlpA lipoprotein family.</text>
</comment>
<dbReference type="GO" id="GO:0016020">
    <property type="term" value="C:membrane"/>
    <property type="evidence" value="ECO:0007669"/>
    <property type="project" value="UniProtKB-SubCell"/>
</dbReference>
<dbReference type="SUPFAM" id="SSF53850">
    <property type="entry name" value="Periplasmic binding protein-like II"/>
    <property type="match status" value="1"/>
</dbReference>
<feature type="lipid moiety-binding region" description="S-diacylglycerol cysteine" evidence="7">
    <location>
        <position position="23"/>
    </location>
</feature>
<evidence type="ECO:0000256" key="6">
    <source>
        <dbReference type="PIRNR" id="PIRNR002854"/>
    </source>
</evidence>
<gene>
    <name evidence="9" type="ORF">H8709_02825</name>
</gene>
<dbReference type="PANTHER" id="PTHR30429:SF0">
    <property type="entry name" value="METHIONINE-BINDING LIPOPROTEIN METQ"/>
    <property type="match status" value="1"/>
</dbReference>
<dbReference type="CDD" id="cd13597">
    <property type="entry name" value="PBP2_lipoprotein_Tp32"/>
    <property type="match status" value="1"/>
</dbReference>
<dbReference type="PANTHER" id="PTHR30429">
    <property type="entry name" value="D-METHIONINE-BINDING LIPOPROTEIN METQ"/>
    <property type="match status" value="1"/>
</dbReference>
<keyword evidence="10" id="KW-1185">Reference proteome</keyword>
<evidence type="ECO:0000256" key="7">
    <source>
        <dbReference type="PIRSR" id="PIRSR002854-1"/>
    </source>
</evidence>
<sequence length="278" mass="29930">MKATKKILAGLLALVLVFALASCGAKEESSSASGGESLKVLKVGANPSPHAEILENIKPLLAEKGIDLQIVEFTDYVMPNTALDQGDLDANYFQHGPYLEKFNAEKGTQLSVAANIHYELMGIYSEKLTDLGALKDGAEVAVPNDPTNETRALLLLEASGLIKLEDGADVTATVNDIAENPHNFKFTEIEAAQVPRTLGDVDIAVINGNYALEAGLIDKVLVTEEDSTEAAQKYVNILAVHTGDENREDIKLLADALRSEESKKFIEEKYGSIVKVAF</sequence>
<keyword evidence="2 8" id="KW-0732">Signal</keyword>
<dbReference type="Gene3D" id="3.40.190.10">
    <property type="entry name" value="Periplasmic binding protein-like II"/>
    <property type="match status" value="2"/>
</dbReference>